<dbReference type="InterPro" id="IPR002347">
    <property type="entry name" value="SDR_fam"/>
</dbReference>
<organism evidence="6 7">
    <name type="scientific">Jatrophihabitans telluris</name>
    <dbReference type="NCBI Taxonomy" id="2038343"/>
    <lineage>
        <taxon>Bacteria</taxon>
        <taxon>Bacillati</taxon>
        <taxon>Actinomycetota</taxon>
        <taxon>Actinomycetes</taxon>
        <taxon>Jatrophihabitantales</taxon>
        <taxon>Jatrophihabitantaceae</taxon>
        <taxon>Jatrophihabitans</taxon>
    </lineage>
</organism>
<evidence type="ECO:0000256" key="4">
    <source>
        <dbReference type="SAM" id="MobiDB-lite"/>
    </source>
</evidence>
<evidence type="ECO:0000256" key="2">
    <source>
        <dbReference type="ARBA" id="ARBA00023002"/>
    </source>
</evidence>
<dbReference type="PRINTS" id="PR00081">
    <property type="entry name" value="GDHRDH"/>
</dbReference>
<evidence type="ECO:0000313" key="6">
    <source>
        <dbReference type="EMBL" id="UQX89835.1"/>
    </source>
</evidence>
<gene>
    <name evidence="6" type="ORF">M6D93_07475</name>
</gene>
<dbReference type="PRINTS" id="PR00080">
    <property type="entry name" value="SDRFAMILY"/>
</dbReference>
<dbReference type="EMBL" id="CP097332">
    <property type="protein sequence ID" value="UQX89835.1"/>
    <property type="molecule type" value="Genomic_DNA"/>
</dbReference>
<sequence length="245" mass="26035">MSVAVITGASSGLGRALARRLAEQGWQLVLDARNPQPLYRTADELAVHTTVTAVAGDVTEPRHRHALAQAAGSFGGVDLLVNNASSLGPTPLAGMTELEPATFELILRTNVVAPLALIQLLRPWLRASAVVVNISSDAAIEHYPSWGGYGASKSALDHLSATLATEDPRHRYYAFDPGDMRTPMHQAAFPGEDISDRPWPLIVVPALLSLYRDRPASGRYRAADLQVPAGAPAPQPDATVGGRRG</sequence>
<dbReference type="Proteomes" id="UP001056336">
    <property type="component" value="Chromosome"/>
</dbReference>
<dbReference type="SMART" id="SM00822">
    <property type="entry name" value="PKS_KR"/>
    <property type="match status" value="1"/>
</dbReference>
<dbReference type="SUPFAM" id="SSF51735">
    <property type="entry name" value="NAD(P)-binding Rossmann-fold domains"/>
    <property type="match status" value="1"/>
</dbReference>
<evidence type="ECO:0000256" key="3">
    <source>
        <dbReference type="RuleBase" id="RU000363"/>
    </source>
</evidence>
<proteinExistence type="inferred from homology"/>
<name>A0ABY4R444_9ACTN</name>
<dbReference type="PROSITE" id="PS00061">
    <property type="entry name" value="ADH_SHORT"/>
    <property type="match status" value="1"/>
</dbReference>
<keyword evidence="7" id="KW-1185">Reference proteome</keyword>
<reference evidence="6" key="2">
    <citation type="submission" date="2022-05" db="EMBL/GenBank/DDBJ databases">
        <authorList>
            <person name="Kim J.-S."/>
            <person name="Lee K."/>
            <person name="Suh M."/>
            <person name="Eom M."/>
            <person name="Kim J.-S."/>
            <person name="Kim D.-S."/>
            <person name="Ko S.-H."/>
            <person name="Shin Y."/>
            <person name="Lee J.-S."/>
        </authorList>
    </citation>
    <scope>NUCLEOTIDE SEQUENCE</scope>
    <source>
        <strain evidence="6">N237</strain>
    </source>
</reference>
<protein>
    <submittedName>
        <fullName evidence="6">SDR family oxidoreductase</fullName>
    </submittedName>
</protein>
<dbReference type="Gene3D" id="3.40.50.720">
    <property type="entry name" value="NAD(P)-binding Rossmann-like Domain"/>
    <property type="match status" value="1"/>
</dbReference>
<dbReference type="PANTHER" id="PTHR44196">
    <property type="entry name" value="DEHYDROGENASE/REDUCTASE SDR FAMILY MEMBER 7B"/>
    <property type="match status" value="1"/>
</dbReference>
<comment type="similarity">
    <text evidence="1 3">Belongs to the short-chain dehydrogenases/reductases (SDR) family.</text>
</comment>
<keyword evidence="2" id="KW-0560">Oxidoreductase</keyword>
<dbReference type="Pfam" id="PF00106">
    <property type="entry name" value="adh_short"/>
    <property type="match status" value="1"/>
</dbReference>
<evidence type="ECO:0000256" key="1">
    <source>
        <dbReference type="ARBA" id="ARBA00006484"/>
    </source>
</evidence>
<reference evidence="6" key="1">
    <citation type="journal article" date="2018" name="Int. J. Syst. Evol. Microbiol.">
        <title>Jatrophihabitans telluris sp. nov., isolated from sediment soil of lava forest wetlands and the emended description of the genus Jatrophihabitans.</title>
        <authorList>
            <person name="Lee K.C."/>
            <person name="Suh M.K."/>
            <person name="Eom M.K."/>
            <person name="Kim K.K."/>
            <person name="Kim J.S."/>
            <person name="Kim D.S."/>
            <person name="Ko S.H."/>
            <person name="Shin Y.K."/>
            <person name="Lee J.S."/>
        </authorList>
    </citation>
    <scope>NUCLEOTIDE SEQUENCE</scope>
    <source>
        <strain evidence="6">N237</strain>
    </source>
</reference>
<dbReference type="InterPro" id="IPR057326">
    <property type="entry name" value="KR_dom"/>
</dbReference>
<dbReference type="CDD" id="cd05233">
    <property type="entry name" value="SDR_c"/>
    <property type="match status" value="1"/>
</dbReference>
<dbReference type="RefSeq" id="WP_249773730.1">
    <property type="nucleotide sequence ID" value="NZ_CP097332.1"/>
</dbReference>
<evidence type="ECO:0000313" key="7">
    <source>
        <dbReference type="Proteomes" id="UP001056336"/>
    </source>
</evidence>
<dbReference type="InterPro" id="IPR036291">
    <property type="entry name" value="NAD(P)-bd_dom_sf"/>
</dbReference>
<evidence type="ECO:0000259" key="5">
    <source>
        <dbReference type="SMART" id="SM00822"/>
    </source>
</evidence>
<feature type="region of interest" description="Disordered" evidence="4">
    <location>
        <begin position="225"/>
        <end position="245"/>
    </location>
</feature>
<dbReference type="PANTHER" id="PTHR44196:SF1">
    <property type="entry name" value="DEHYDROGENASE_REDUCTASE SDR FAMILY MEMBER 7B"/>
    <property type="match status" value="1"/>
</dbReference>
<dbReference type="InterPro" id="IPR020904">
    <property type="entry name" value="Sc_DH/Rdtase_CS"/>
</dbReference>
<feature type="domain" description="Ketoreductase" evidence="5">
    <location>
        <begin position="2"/>
        <end position="180"/>
    </location>
</feature>
<accession>A0ABY4R444</accession>